<dbReference type="Pfam" id="PF03725">
    <property type="entry name" value="RNase_PH_C"/>
    <property type="match status" value="1"/>
</dbReference>
<organism evidence="9 10">
    <name type="scientific">Winmispira thermophila (strain ATCC 49972 / DSM 6192 / RI 19.B1)</name>
    <name type="common">Spirochaeta thermophila</name>
    <dbReference type="NCBI Taxonomy" id="665571"/>
    <lineage>
        <taxon>Bacteria</taxon>
        <taxon>Pseudomonadati</taxon>
        <taxon>Spirochaetota</taxon>
        <taxon>Spirochaetia</taxon>
        <taxon>Winmispirales</taxon>
        <taxon>Winmispiraceae</taxon>
        <taxon>Winmispira</taxon>
    </lineage>
</organism>
<dbReference type="GO" id="GO:0009022">
    <property type="term" value="F:tRNA nucleotidyltransferase activity"/>
    <property type="evidence" value="ECO:0007669"/>
    <property type="project" value="UniProtKB-UniRule"/>
</dbReference>
<comment type="catalytic activity">
    <reaction evidence="6">
        <text>tRNA(n+1) + phosphate = tRNA(n) + a ribonucleoside 5'-diphosphate</text>
        <dbReference type="Rhea" id="RHEA:10628"/>
        <dbReference type="Rhea" id="RHEA-COMP:17343"/>
        <dbReference type="Rhea" id="RHEA-COMP:17344"/>
        <dbReference type="ChEBI" id="CHEBI:43474"/>
        <dbReference type="ChEBI" id="CHEBI:57930"/>
        <dbReference type="ChEBI" id="CHEBI:173114"/>
        <dbReference type="EC" id="2.7.7.56"/>
    </reaction>
</comment>
<dbReference type="KEGG" id="sta:STHERM_c13650"/>
<feature type="binding site" evidence="6">
    <location>
        <position position="72"/>
    </location>
    <ligand>
        <name>phosphate</name>
        <dbReference type="ChEBI" id="CHEBI:43474"/>
        <note>substrate</note>
    </ligand>
</feature>
<dbReference type="InterPro" id="IPR015847">
    <property type="entry name" value="ExoRNase_PH_dom2"/>
</dbReference>
<dbReference type="GO" id="GO:0000049">
    <property type="term" value="F:tRNA binding"/>
    <property type="evidence" value="ECO:0007669"/>
    <property type="project" value="UniProtKB-UniRule"/>
</dbReference>
<evidence type="ECO:0000256" key="6">
    <source>
        <dbReference type="HAMAP-Rule" id="MF_00564"/>
    </source>
</evidence>
<comment type="similarity">
    <text evidence="1 6">Belongs to the RNase PH family.</text>
</comment>
<dbReference type="InterPro" id="IPR001247">
    <property type="entry name" value="ExoRNase_PH_dom1"/>
</dbReference>
<accession>E0RU84</accession>
<dbReference type="PANTHER" id="PTHR11953:SF0">
    <property type="entry name" value="EXOSOME COMPLEX COMPONENT RRP41"/>
    <property type="match status" value="1"/>
</dbReference>
<keyword evidence="6 9" id="KW-0548">Nucleotidyltransferase</keyword>
<sequence length="226" mass="24330">MRPVSFEAGVLAYPAGSCLVSFGNTKVLCAASIEEGVPPFIEQEGEGWLTAEYAMLPASVPEGRKRRERDSRAVEIQRFIGRSLRAAVDRTRLGPYTIVMDCDVLQADGGTRTAAISGGWVALYQALGKLAEMQGVEGPDYFLVGQVAAVSVGMVEGRLVADLDFAHDLAAQVDMNVVMCDDRLVEVQGNGEKGSFTRDELDAMLDLAAREIRIIYEAQRAALGIG</sequence>
<feature type="domain" description="Exoribonuclease phosphorolytic" evidence="8">
    <location>
        <begin position="146"/>
        <end position="210"/>
    </location>
</feature>
<dbReference type="InterPro" id="IPR050080">
    <property type="entry name" value="RNase_PH"/>
</dbReference>
<dbReference type="PANTHER" id="PTHR11953">
    <property type="entry name" value="EXOSOME COMPLEX COMPONENT"/>
    <property type="match status" value="1"/>
</dbReference>
<feature type="domain" description="Exoribonuclease phosphorolytic" evidence="7">
    <location>
        <begin position="1"/>
        <end position="126"/>
    </location>
</feature>
<evidence type="ECO:0000256" key="2">
    <source>
        <dbReference type="ARBA" id="ARBA00022552"/>
    </source>
</evidence>
<dbReference type="EMBL" id="CP001698">
    <property type="protein sequence ID" value="ADN02305.1"/>
    <property type="molecule type" value="Genomic_DNA"/>
</dbReference>
<dbReference type="SUPFAM" id="SSF55666">
    <property type="entry name" value="Ribonuclease PH domain 2-like"/>
    <property type="match status" value="1"/>
</dbReference>
<dbReference type="Proteomes" id="UP000001296">
    <property type="component" value="Chromosome"/>
</dbReference>
<name>E0RU84_WINT6</name>
<dbReference type="SUPFAM" id="SSF54211">
    <property type="entry name" value="Ribosomal protein S5 domain 2-like"/>
    <property type="match status" value="1"/>
</dbReference>
<evidence type="ECO:0000259" key="7">
    <source>
        <dbReference type="Pfam" id="PF01138"/>
    </source>
</evidence>
<gene>
    <name evidence="6" type="primary">rph</name>
    <name evidence="9" type="ordered locus">STHERM_c13650</name>
</gene>
<evidence type="ECO:0000313" key="10">
    <source>
        <dbReference type="Proteomes" id="UP000001296"/>
    </source>
</evidence>
<dbReference type="GO" id="GO:0016075">
    <property type="term" value="P:rRNA catabolic process"/>
    <property type="evidence" value="ECO:0007669"/>
    <property type="project" value="UniProtKB-UniRule"/>
</dbReference>
<dbReference type="HAMAP" id="MF_00564">
    <property type="entry name" value="RNase_PH"/>
    <property type="match status" value="1"/>
</dbReference>
<dbReference type="Pfam" id="PF01138">
    <property type="entry name" value="RNase_PH"/>
    <property type="match status" value="1"/>
</dbReference>
<dbReference type="GO" id="GO:0031125">
    <property type="term" value="P:rRNA 3'-end processing"/>
    <property type="evidence" value="ECO:0007669"/>
    <property type="project" value="UniProtKB-ARBA"/>
</dbReference>
<proteinExistence type="inferred from homology"/>
<dbReference type="InterPro" id="IPR018336">
    <property type="entry name" value="RNase_PH_CS"/>
</dbReference>
<evidence type="ECO:0000256" key="1">
    <source>
        <dbReference type="ARBA" id="ARBA00006678"/>
    </source>
</evidence>
<keyword evidence="6 9" id="KW-0808">Transferase</keyword>
<dbReference type="NCBIfam" id="TIGR01966">
    <property type="entry name" value="RNasePH"/>
    <property type="match status" value="1"/>
</dbReference>
<evidence type="ECO:0000256" key="3">
    <source>
        <dbReference type="ARBA" id="ARBA00022555"/>
    </source>
</evidence>
<keyword evidence="3 6" id="KW-0820">tRNA-binding</keyword>
<dbReference type="PROSITE" id="PS01277">
    <property type="entry name" value="RIBONUCLEASE_PH"/>
    <property type="match status" value="1"/>
</dbReference>
<dbReference type="RefSeq" id="WP_013314145.1">
    <property type="nucleotide sequence ID" value="NC_014484.1"/>
</dbReference>
<comment type="subunit">
    <text evidence="6">Homohexameric ring arranged as a trimer of dimers.</text>
</comment>
<dbReference type="HOGENOM" id="CLU_050858_0_0_12"/>
<dbReference type="InterPro" id="IPR036345">
    <property type="entry name" value="ExoRNase_PH_dom2_sf"/>
</dbReference>
<protein>
    <recommendedName>
        <fullName evidence="6">Ribonuclease PH</fullName>
        <shortName evidence="6">RNase PH</shortName>
        <ecNumber evidence="6">2.7.7.56</ecNumber>
    </recommendedName>
    <alternativeName>
        <fullName evidence="6">tRNA nucleotidyltransferase</fullName>
    </alternativeName>
</protein>
<dbReference type="PaxDb" id="665571-STHERM_c13650"/>
<keyword evidence="4 6" id="KW-0819">tRNA processing</keyword>
<dbReference type="InterPro" id="IPR020568">
    <property type="entry name" value="Ribosomal_Su5_D2-typ_SF"/>
</dbReference>
<evidence type="ECO:0000256" key="5">
    <source>
        <dbReference type="ARBA" id="ARBA00022884"/>
    </source>
</evidence>
<feature type="binding site" evidence="6">
    <location>
        <begin position="110"/>
        <end position="112"/>
    </location>
    <ligand>
        <name>phosphate</name>
        <dbReference type="ChEBI" id="CHEBI:43474"/>
        <note>substrate</note>
    </ligand>
</feature>
<evidence type="ECO:0000313" key="9">
    <source>
        <dbReference type="EMBL" id="ADN02305.1"/>
    </source>
</evidence>
<evidence type="ECO:0000256" key="4">
    <source>
        <dbReference type="ARBA" id="ARBA00022694"/>
    </source>
</evidence>
<keyword evidence="2 6" id="KW-0698">rRNA processing</keyword>
<dbReference type="eggNOG" id="COG0689">
    <property type="taxonomic scope" value="Bacteria"/>
</dbReference>
<dbReference type="InterPro" id="IPR002381">
    <property type="entry name" value="RNase_PH_bac-type"/>
</dbReference>
<dbReference type="GO" id="GO:0008033">
    <property type="term" value="P:tRNA processing"/>
    <property type="evidence" value="ECO:0007669"/>
    <property type="project" value="UniProtKB-UniRule"/>
</dbReference>
<keyword evidence="5" id="KW-0694">RNA-binding</keyword>
<comment type="function">
    <text evidence="6">Phosphorolytic 3'-5' exoribonuclease that plays an important role in tRNA 3'-end maturation. Removes nucleotide residues following the 3'-CCA terminus of tRNAs; can also add nucleotides to the ends of RNA molecules by using nucleoside diphosphates as substrates, but this may not be physiologically important. Probably plays a role in initiation of 16S rRNA degradation (leading to ribosome degradation) during starvation.</text>
</comment>
<reference key="1">
    <citation type="submission" date="2009-08" db="EMBL/GenBank/DDBJ databases">
        <title>The genome sequence of Spirochaeta thermophila DSM6192.</title>
        <authorList>
            <person name="Angelov A."/>
            <person name="Mientus M."/>
            <person name="Wittenberg S."/>
            <person name="Lehmann R."/>
            <person name="Liesegang H."/>
            <person name="Daniel R."/>
            <person name="Liebl W."/>
        </authorList>
    </citation>
    <scope>NUCLEOTIDE SEQUENCE</scope>
    <source>
        <strain>DSM 6192</strain>
    </source>
</reference>
<evidence type="ECO:0000259" key="8">
    <source>
        <dbReference type="Pfam" id="PF03725"/>
    </source>
</evidence>
<reference evidence="9 10" key="2">
    <citation type="journal article" date="2010" name="J. Bacteriol.">
        <title>Genome sequence of the polysaccharide-degrading, thermophilic anaerobe Spirochaeta thermophila DSM 6192.</title>
        <authorList>
            <person name="Angelov A."/>
            <person name="Liebl S."/>
            <person name="Ballschmiter M."/>
            <person name="Bomeke M."/>
            <person name="Lehmann R."/>
            <person name="Liesegang H."/>
            <person name="Daniel R."/>
            <person name="Liebl W."/>
        </authorList>
    </citation>
    <scope>NUCLEOTIDE SEQUENCE [LARGE SCALE GENOMIC DNA]</scope>
    <source>
        <strain evidence="10">ATCC 49972 / DSM 6192 / RI 19.B1</strain>
    </source>
</reference>
<dbReference type="AlphaFoldDB" id="E0RU84"/>
<dbReference type="FunFam" id="3.30.230.70:FF:000003">
    <property type="entry name" value="Ribonuclease PH"/>
    <property type="match status" value="1"/>
</dbReference>
<dbReference type="EC" id="2.7.7.56" evidence="6"/>
<dbReference type="InterPro" id="IPR027408">
    <property type="entry name" value="PNPase/RNase_PH_dom_sf"/>
</dbReference>
<dbReference type="Gene3D" id="3.30.230.70">
    <property type="entry name" value="GHMP Kinase, N-terminal domain"/>
    <property type="match status" value="1"/>
</dbReference>
<dbReference type="GO" id="GO:0000175">
    <property type="term" value="F:3'-5'-RNA exonuclease activity"/>
    <property type="evidence" value="ECO:0007669"/>
    <property type="project" value="UniProtKB-UniRule"/>
</dbReference>